<protein>
    <submittedName>
        <fullName evidence="2">PHP domain protein</fullName>
    </submittedName>
</protein>
<name>F7NHJ0_9FIRM</name>
<evidence type="ECO:0000313" key="3">
    <source>
        <dbReference type="Proteomes" id="UP000003240"/>
    </source>
</evidence>
<organism evidence="2 3">
    <name type="scientific">Acetonema longum DSM 6540</name>
    <dbReference type="NCBI Taxonomy" id="1009370"/>
    <lineage>
        <taxon>Bacteria</taxon>
        <taxon>Bacillati</taxon>
        <taxon>Bacillota</taxon>
        <taxon>Negativicutes</taxon>
        <taxon>Acetonemataceae</taxon>
        <taxon>Acetonema</taxon>
    </lineage>
</organism>
<dbReference type="InterPro" id="IPR004013">
    <property type="entry name" value="PHP_dom"/>
</dbReference>
<dbReference type="PANTHER" id="PTHR36928">
    <property type="entry name" value="PHOSPHATASE YCDX-RELATED"/>
    <property type="match status" value="1"/>
</dbReference>
<dbReference type="Pfam" id="PF02811">
    <property type="entry name" value="PHP"/>
    <property type="match status" value="1"/>
</dbReference>
<dbReference type="NCBIfam" id="NF006702">
    <property type="entry name" value="PRK09248.1"/>
    <property type="match status" value="1"/>
</dbReference>
<dbReference type="GO" id="GO:0008270">
    <property type="term" value="F:zinc ion binding"/>
    <property type="evidence" value="ECO:0007669"/>
    <property type="project" value="TreeGrafter"/>
</dbReference>
<sequence length="240" mass="26206">MQCIADLHIHTVASGHAYSTVREIAAVAADKGLKLIAITDHGPKMPGGPHPYHFGNLAAVPDYISGVRVLKGMEANVIDREGTLDLEEQRLARLNIVLAGLHTVCSPHGSVAENTAMMIRAMQNPWVDAIVHPGNPEYPVDYEKVVQAAVEYDVALEINNSSLTISRKGSQPNCEQIAALMKQYGAKLIIGSDSHYCETVGEFTAALALIAKYNFPPEQILNSSMEQIAAHLRRRKYRVI</sequence>
<dbReference type="STRING" id="1009370.ALO_07688"/>
<accession>F7NHJ0</accession>
<comment type="caution">
    <text evidence="2">The sequence shown here is derived from an EMBL/GenBank/DDBJ whole genome shotgun (WGS) entry which is preliminary data.</text>
</comment>
<dbReference type="EMBL" id="AFGF01000054">
    <property type="protein sequence ID" value="EGO64537.1"/>
    <property type="molecule type" value="Genomic_DNA"/>
</dbReference>
<dbReference type="SUPFAM" id="SSF89550">
    <property type="entry name" value="PHP domain-like"/>
    <property type="match status" value="1"/>
</dbReference>
<dbReference type="GO" id="GO:0005829">
    <property type="term" value="C:cytosol"/>
    <property type="evidence" value="ECO:0007669"/>
    <property type="project" value="TreeGrafter"/>
</dbReference>
<dbReference type="OrthoDB" id="9808747at2"/>
<dbReference type="SMART" id="SM00481">
    <property type="entry name" value="POLIIIAc"/>
    <property type="match status" value="1"/>
</dbReference>
<dbReference type="eggNOG" id="COG1387">
    <property type="taxonomic scope" value="Bacteria"/>
</dbReference>
<reference evidence="2 3" key="1">
    <citation type="journal article" date="2011" name="EMBO J.">
        <title>Structural diversity of bacterial flagellar motors.</title>
        <authorList>
            <person name="Chen S."/>
            <person name="Beeby M."/>
            <person name="Murphy G.E."/>
            <person name="Leadbetter J.R."/>
            <person name="Hendrixson D.R."/>
            <person name="Briegel A."/>
            <person name="Li Z."/>
            <person name="Shi J."/>
            <person name="Tocheva E.I."/>
            <person name="Muller A."/>
            <person name="Dobro M.J."/>
            <person name="Jensen G.J."/>
        </authorList>
    </citation>
    <scope>NUCLEOTIDE SEQUENCE [LARGE SCALE GENOMIC DNA]</scope>
    <source>
        <strain evidence="2 3">DSM 6540</strain>
    </source>
</reference>
<dbReference type="InterPro" id="IPR003141">
    <property type="entry name" value="Pol/His_phosphatase_N"/>
</dbReference>
<dbReference type="InterPro" id="IPR016195">
    <property type="entry name" value="Pol/histidinol_Pase-like"/>
</dbReference>
<dbReference type="CDD" id="cd07437">
    <property type="entry name" value="PHP_HisPPase_Ycdx_like"/>
    <property type="match status" value="1"/>
</dbReference>
<gene>
    <name evidence="2" type="ORF">ALO_07688</name>
</gene>
<keyword evidence="3" id="KW-1185">Reference proteome</keyword>
<dbReference type="RefSeq" id="WP_004094352.1">
    <property type="nucleotide sequence ID" value="NZ_AFGF01000054.1"/>
</dbReference>
<proteinExistence type="predicted"/>
<dbReference type="InterPro" id="IPR050243">
    <property type="entry name" value="PHP_phosphatase"/>
</dbReference>
<dbReference type="Gene3D" id="3.20.20.140">
    <property type="entry name" value="Metal-dependent hydrolases"/>
    <property type="match status" value="1"/>
</dbReference>
<dbReference type="PANTHER" id="PTHR36928:SF1">
    <property type="entry name" value="PHOSPHATASE YCDX-RELATED"/>
    <property type="match status" value="1"/>
</dbReference>
<evidence type="ECO:0000313" key="2">
    <source>
        <dbReference type="EMBL" id="EGO64537.1"/>
    </source>
</evidence>
<feature type="domain" description="Polymerase/histidinol phosphatase N-terminal" evidence="1">
    <location>
        <begin position="5"/>
        <end position="79"/>
    </location>
</feature>
<dbReference type="Proteomes" id="UP000003240">
    <property type="component" value="Unassembled WGS sequence"/>
</dbReference>
<dbReference type="AlphaFoldDB" id="F7NHJ0"/>
<evidence type="ECO:0000259" key="1">
    <source>
        <dbReference type="SMART" id="SM00481"/>
    </source>
</evidence>
<dbReference type="GO" id="GO:0042578">
    <property type="term" value="F:phosphoric ester hydrolase activity"/>
    <property type="evidence" value="ECO:0007669"/>
    <property type="project" value="TreeGrafter"/>
</dbReference>